<protein>
    <recommendedName>
        <fullName evidence="9 10">Multifunctional fusion protein</fullName>
    </recommendedName>
    <domain>
        <recommendedName>
            <fullName evidence="10">Adenosylmethionine-8-amino-7-oxononanoate aminotransferase</fullName>
            <ecNumber evidence="10">2.6.1.62</ecNumber>
        </recommendedName>
        <alternativeName>
            <fullName evidence="10">7,8-diamino-pelargonic acid aminotransferase</fullName>
        </alternativeName>
        <alternativeName>
            <fullName evidence="10">7,8-diaminononanoate synthase</fullName>
        </alternativeName>
        <alternativeName>
            <fullName evidence="10">Diaminopelargonic acid synthase</fullName>
            <shortName evidence="10">DANS</shortName>
            <shortName evidence="10">DAPA AT</shortName>
            <shortName evidence="10">DAPA aminotransferase</shortName>
        </alternativeName>
    </domain>
    <domain>
        <recommendedName>
            <fullName evidence="9">ATP-dependent dethiobiotin synthetase BioD</fullName>
            <ecNumber evidence="9">6.3.3.3</ecNumber>
        </recommendedName>
        <alternativeName>
            <fullName evidence="9">DTB synthetase</fullName>
        </alternativeName>
        <alternativeName>
            <fullName evidence="9">Dethiobiotin synthase</fullName>
            <shortName evidence="9">DTBS</shortName>
        </alternativeName>
    </domain>
</protein>
<comment type="subunit">
    <text evidence="9">Homodimer.</text>
</comment>
<evidence type="ECO:0000256" key="1">
    <source>
        <dbReference type="ARBA" id="ARBA00001933"/>
    </source>
</evidence>
<keyword evidence="6 9" id="KW-0093">Biotin biosynthesis</keyword>
<feature type="binding site" evidence="9">
    <location>
        <position position="144"/>
    </location>
    <ligand>
        <name>Mg(2+)</name>
        <dbReference type="ChEBI" id="CHEBI:18420"/>
    </ligand>
</feature>
<dbReference type="Gene3D" id="3.40.640.10">
    <property type="entry name" value="Type I PLP-dependent aspartate aminotransferase-like (Major domain)"/>
    <property type="match status" value="1"/>
</dbReference>
<feature type="binding site" evidence="9">
    <location>
        <position position="73"/>
    </location>
    <ligand>
        <name>ATP</name>
        <dbReference type="ChEBI" id="CHEBI:30616"/>
    </ligand>
</feature>
<reference evidence="12 13" key="1">
    <citation type="journal article" date="2021" name="Sci. Rep.">
        <title>The distribution of antibiotic resistance genes in chicken gut microbiota commensals.</title>
        <authorList>
            <person name="Juricova H."/>
            <person name="Matiasovicova J."/>
            <person name="Kubasova T."/>
            <person name="Cejkova D."/>
            <person name="Rychlik I."/>
        </authorList>
    </citation>
    <scope>NUCLEOTIDE SEQUENCE [LARGE SCALE GENOMIC DNA]</scope>
    <source>
        <strain evidence="12 13">An829</strain>
    </source>
</reference>
<comment type="caution">
    <text evidence="9">Lacks conserved residue(s) required for the propagation of feature annotation.</text>
</comment>
<evidence type="ECO:0000256" key="6">
    <source>
        <dbReference type="ARBA" id="ARBA00022756"/>
    </source>
</evidence>
<comment type="similarity">
    <text evidence="9">Belongs to the dethiobiotin synthetase family.</text>
</comment>
<keyword evidence="7 10" id="KW-0663">Pyridoxal phosphate</keyword>
<dbReference type="InterPro" id="IPR005814">
    <property type="entry name" value="Aminotrans_3"/>
</dbReference>
<evidence type="ECO:0000256" key="4">
    <source>
        <dbReference type="ARBA" id="ARBA00022679"/>
    </source>
</evidence>
<dbReference type="EC" id="2.6.1.62" evidence="10"/>
<dbReference type="CDD" id="cd03109">
    <property type="entry name" value="DTBS"/>
    <property type="match status" value="1"/>
</dbReference>
<dbReference type="InterPro" id="IPR015422">
    <property type="entry name" value="PyrdxlP-dep_Trfase_small"/>
</dbReference>
<evidence type="ECO:0000256" key="3">
    <source>
        <dbReference type="ARBA" id="ARBA00022576"/>
    </source>
</evidence>
<dbReference type="EMBL" id="JACJJC010000023">
    <property type="protein sequence ID" value="MBM6704862.1"/>
    <property type="molecule type" value="Genomic_DNA"/>
</dbReference>
<evidence type="ECO:0000256" key="11">
    <source>
        <dbReference type="SAM" id="MobiDB-lite"/>
    </source>
</evidence>
<feature type="binding site" evidence="10">
    <location>
        <position position="486"/>
    </location>
    <ligand>
        <name>substrate</name>
    </ligand>
</feature>
<feature type="binding site" evidence="10">
    <location>
        <position position="393"/>
    </location>
    <ligand>
        <name>substrate</name>
    </ligand>
</feature>
<name>A0ABS2DUN0_9BURK</name>
<dbReference type="GO" id="GO:0004015">
    <property type="term" value="F:adenosylmethionine-8-amino-7-oxononanoate transaminase activity"/>
    <property type="evidence" value="ECO:0007669"/>
    <property type="project" value="UniProtKB-EC"/>
</dbReference>
<keyword evidence="4 10" id="KW-0808">Transferase</keyword>
<feature type="binding site" evidence="9">
    <location>
        <position position="73"/>
    </location>
    <ligand>
        <name>Mg(2+)</name>
        <dbReference type="ChEBI" id="CHEBI:18420"/>
    </ligand>
</feature>
<feature type="region of interest" description="Disordered" evidence="11">
    <location>
        <begin position="357"/>
        <end position="376"/>
    </location>
</feature>
<feature type="site" description="Participates in the substrate recognition with KAPA and in a stacking interaction with the adenine ring of SAM" evidence="10">
    <location>
        <position position="332"/>
    </location>
</feature>
<dbReference type="HAMAP" id="MF_00336">
    <property type="entry name" value="BioD"/>
    <property type="match status" value="1"/>
</dbReference>
<keyword evidence="9" id="KW-0067">ATP-binding</keyword>
<keyword evidence="9" id="KW-0963">Cytoplasm</keyword>
<keyword evidence="9" id="KW-0436">Ligase</keyword>
<feature type="active site" evidence="9">
    <location>
        <position position="58"/>
    </location>
</feature>
<feature type="binding site" evidence="9">
    <location>
        <begin position="144"/>
        <end position="147"/>
    </location>
    <ligand>
        <name>ATP</name>
        <dbReference type="ChEBI" id="CHEBI:30616"/>
    </ligand>
</feature>
<dbReference type="Pfam" id="PF00202">
    <property type="entry name" value="Aminotran_3"/>
    <property type="match status" value="1"/>
</dbReference>
<comment type="cofactor">
    <cofactor evidence="1 10">
        <name>pyridoxal 5'-phosphate</name>
        <dbReference type="ChEBI" id="CHEBI:597326"/>
    </cofactor>
</comment>
<dbReference type="EC" id="6.3.3.3" evidence="9"/>
<dbReference type="InterPro" id="IPR049704">
    <property type="entry name" value="Aminotrans_3_PPA_site"/>
</dbReference>
<dbReference type="Gene3D" id="3.40.50.300">
    <property type="entry name" value="P-loop containing nucleotide triphosphate hydrolases"/>
    <property type="match status" value="1"/>
</dbReference>
<keyword evidence="13" id="KW-1185">Reference proteome</keyword>
<dbReference type="Gene3D" id="3.90.1150.10">
    <property type="entry name" value="Aspartate Aminotransferase, domain 1"/>
    <property type="match status" value="1"/>
</dbReference>
<evidence type="ECO:0000256" key="7">
    <source>
        <dbReference type="ARBA" id="ARBA00022898"/>
    </source>
</evidence>
<dbReference type="Proteomes" id="UP000715095">
    <property type="component" value="Unassembled WGS sequence"/>
</dbReference>
<evidence type="ECO:0000256" key="2">
    <source>
        <dbReference type="ARBA" id="ARBA00005063"/>
    </source>
</evidence>
<evidence type="ECO:0000256" key="10">
    <source>
        <dbReference type="HAMAP-Rule" id="MF_00834"/>
    </source>
</evidence>
<keyword evidence="3 10" id="KW-0032">Aminotransferase</keyword>
<feature type="binding site" evidence="10">
    <location>
        <position position="616"/>
    </location>
    <ligand>
        <name>substrate</name>
    </ligand>
</feature>
<feature type="modified residue" description="N6-(pyridoxal phosphate)lysine" evidence="10">
    <location>
        <position position="616"/>
    </location>
</feature>
<evidence type="ECO:0000313" key="13">
    <source>
        <dbReference type="Proteomes" id="UP000715095"/>
    </source>
</evidence>
<dbReference type="InterPro" id="IPR015421">
    <property type="entry name" value="PyrdxlP-dep_Trfase_major"/>
</dbReference>
<evidence type="ECO:0000256" key="9">
    <source>
        <dbReference type="HAMAP-Rule" id="MF_00336"/>
    </source>
</evidence>
<organism evidence="12 13">
    <name type="scientific">Sutterella massiliensis</name>
    <dbReference type="NCBI Taxonomy" id="1816689"/>
    <lineage>
        <taxon>Bacteria</taxon>
        <taxon>Pseudomonadati</taxon>
        <taxon>Pseudomonadota</taxon>
        <taxon>Betaproteobacteria</taxon>
        <taxon>Burkholderiales</taxon>
        <taxon>Sutterellaceae</taxon>
        <taxon>Sutterella</taxon>
    </lineage>
</organism>
<dbReference type="RefSeq" id="WP_205104271.1">
    <property type="nucleotide sequence ID" value="NZ_JACJJC010000023.1"/>
</dbReference>
<dbReference type="NCBIfam" id="TIGR00347">
    <property type="entry name" value="bioD"/>
    <property type="match status" value="1"/>
</dbReference>
<comment type="catalytic activity">
    <reaction evidence="8 10">
        <text>(8S)-8-amino-7-oxononanoate + S-adenosyl-L-methionine = S-adenosyl-4-methylsulfanyl-2-oxobutanoate + (7R,8S)-7,8-diammoniononanoate</text>
        <dbReference type="Rhea" id="RHEA:16861"/>
        <dbReference type="ChEBI" id="CHEBI:16490"/>
        <dbReference type="ChEBI" id="CHEBI:59789"/>
        <dbReference type="ChEBI" id="CHEBI:149468"/>
        <dbReference type="ChEBI" id="CHEBI:149469"/>
        <dbReference type="EC" id="2.6.1.62"/>
    </reaction>
</comment>
<dbReference type="InterPro" id="IPR015424">
    <property type="entry name" value="PyrdxlP-dep_Trfase"/>
</dbReference>
<dbReference type="NCBIfam" id="TIGR00508">
    <property type="entry name" value="bioA"/>
    <property type="match status" value="1"/>
</dbReference>
<feature type="binding site" evidence="10">
    <location>
        <position position="587"/>
    </location>
    <ligand>
        <name>pyridoxal 5'-phosphate</name>
        <dbReference type="ChEBI" id="CHEBI:597326"/>
    </ligand>
</feature>
<dbReference type="SUPFAM" id="SSF52540">
    <property type="entry name" value="P-loop containing nucleoside triphosphate hydrolases"/>
    <property type="match status" value="1"/>
</dbReference>
<dbReference type="Pfam" id="PF13500">
    <property type="entry name" value="AAA_26"/>
    <property type="match status" value="1"/>
</dbReference>
<dbReference type="HAMAP" id="MF_00834">
    <property type="entry name" value="BioA"/>
    <property type="match status" value="1"/>
</dbReference>
<gene>
    <name evidence="10 12" type="primary">bioA</name>
    <name evidence="9" type="synonym">bioD</name>
    <name evidence="12" type="ORF">H6A60_10265</name>
</gene>
<accession>A0ABS2DUN0</accession>
<comment type="similarity">
    <text evidence="10">Belongs to the class-III pyridoxal-phosphate-dependent aminotransferase family. BioA subfamily.</text>
</comment>
<dbReference type="CDD" id="cd00610">
    <property type="entry name" value="OAT_like"/>
    <property type="match status" value="1"/>
</dbReference>
<comment type="subcellular location">
    <subcellularLocation>
        <location evidence="9">Cytoplasm</location>
    </subcellularLocation>
</comment>
<dbReference type="InterPro" id="IPR005815">
    <property type="entry name" value="BioA"/>
</dbReference>
<comment type="cofactor">
    <cofactor evidence="9">
        <name>Mg(2+)</name>
        <dbReference type="ChEBI" id="CHEBI:18420"/>
    </cofactor>
</comment>
<feature type="binding site" evidence="10">
    <location>
        <position position="740"/>
    </location>
    <ligand>
        <name>substrate</name>
    </ligand>
</feature>
<comment type="function">
    <text evidence="10">Catalyzes the transfer of the alpha-amino group from S-adenosyl-L-methionine (SAM) to 7-keto-8-aminopelargonic acid (KAPA) to form 7,8-diaminopelargonic acid (DAPA). It is the only aminotransferase known to utilize SAM as an amino donor.</text>
</comment>
<comment type="pathway">
    <text evidence="2 10">Cofactor biosynthesis; biotin biosynthesis; 7,8-diaminononanoate from 8-amino-7-oxononanoate (SAM route): step 1/1.</text>
</comment>
<dbReference type="SUPFAM" id="SSF53383">
    <property type="entry name" value="PLP-dependent transferases"/>
    <property type="match status" value="1"/>
</dbReference>
<feature type="binding site" evidence="9">
    <location>
        <position position="32"/>
    </location>
    <ligand>
        <name>Mg(2+)</name>
        <dbReference type="ChEBI" id="CHEBI:18420"/>
    </ligand>
</feature>
<feature type="binding site" evidence="9">
    <location>
        <begin position="204"/>
        <end position="205"/>
    </location>
    <ligand>
        <name>ATP</name>
        <dbReference type="ChEBI" id="CHEBI:30616"/>
    </ligand>
</feature>
<comment type="function">
    <text evidence="9">Catalyzes a mechanistically unusual reaction, the ATP-dependent insertion of CO2 between the N7 and N8 nitrogen atoms of 7,8-diaminopelargonic acid (DAPA, also called 7,8-diammoniononanoate) to form a ureido ring.</text>
</comment>
<dbReference type="PANTHER" id="PTHR42684">
    <property type="entry name" value="ADENOSYLMETHIONINE-8-AMINO-7-OXONONANOATE AMINOTRANSFERASE"/>
    <property type="match status" value="1"/>
</dbReference>
<evidence type="ECO:0000313" key="12">
    <source>
        <dbReference type="EMBL" id="MBM6704862.1"/>
    </source>
</evidence>
<feature type="binding site" evidence="9">
    <location>
        <position position="62"/>
    </location>
    <ligand>
        <name>substrate</name>
    </ligand>
</feature>
<dbReference type="InterPro" id="IPR004472">
    <property type="entry name" value="DTB_synth_BioD"/>
</dbReference>
<evidence type="ECO:0000256" key="5">
    <source>
        <dbReference type="ARBA" id="ARBA00022691"/>
    </source>
</evidence>
<comment type="catalytic activity">
    <reaction evidence="9">
        <text>(7R,8S)-7,8-diammoniononanoate + CO2 + ATP = (4R,5S)-dethiobiotin + ADP + phosphate + 3 H(+)</text>
        <dbReference type="Rhea" id="RHEA:15805"/>
        <dbReference type="ChEBI" id="CHEBI:15378"/>
        <dbReference type="ChEBI" id="CHEBI:16526"/>
        <dbReference type="ChEBI" id="CHEBI:30616"/>
        <dbReference type="ChEBI" id="CHEBI:43474"/>
        <dbReference type="ChEBI" id="CHEBI:149469"/>
        <dbReference type="ChEBI" id="CHEBI:149473"/>
        <dbReference type="ChEBI" id="CHEBI:456216"/>
        <dbReference type="EC" id="6.3.3.3"/>
    </reaction>
</comment>
<dbReference type="PROSITE" id="PS00600">
    <property type="entry name" value="AA_TRANSFER_CLASS_3"/>
    <property type="match status" value="1"/>
</dbReference>
<proteinExistence type="inferred from homology"/>
<dbReference type="InterPro" id="IPR027417">
    <property type="entry name" value="P-loop_NTPase"/>
</dbReference>
<keyword evidence="9" id="KW-0460">Magnesium</keyword>
<feature type="binding site" evidence="10">
    <location>
        <begin position="654"/>
        <end position="655"/>
    </location>
    <ligand>
        <name>pyridoxal 5'-phosphate</name>
        <dbReference type="ChEBI" id="CHEBI:597326"/>
    </ligand>
</feature>
<evidence type="ECO:0000256" key="8">
    <source>
        <dbReference type="ARBA" id="ARBA00048449"/>
    </source>
</evidence>
<feature type="binding site" evidence="10">
    <location>
        <begin position="453"/>
        <end position="454"/>
    </location>
    <ligand>
        <name>pyridoxal 5'-phosphate</name>
        <dbReference type="ChEBI" id="CHEBI:597326"/>
    </ligand>
</feature>
<feature type="binding site" evidence="10">
    <location>
        <position position="653"/>
    </location>
    <ligand>
        <name>substrate</name>
    </ligand>
</feature>
<keyword evidence="9" id="KW-0479">Metal-binding</keyword>
<keyword evidence="5 10" id="KW-0949">S-adenosyl-L-methionine</keyword>
<comment type="caution">
    <text evidence="12">The sequence shown here is derived from an EMBL/GenBank/DDBJ whole genome shotgun (WGS) entry which is preliminary data.</text>
</comment>
<keyword evidence="9" id="KW-0547">Nucleotide-binding</keyword>
<comment type="pathway">
    <text evidence="9">Cofactor biosynthesis; biotin biosynthesis; biotin from 7,8-diaminononanoate: step 1/2.</text>
</comment>
<sequence length="778" mass="82336">MSDAQTPTPAQHSTPSALAFWVLGTDTEIGKTAVALGLLRAFNRAAALRCAPKPRYLKPVQTGVSAHEPNAGDAGMAAAKGFAAQTLFVFAAPASPELAARLEGRTLRASTVLAAIDDALEGDCGEVPCGSRGTSPSGRLTLIEGAGGLLVPLNDRETMLDLVRESGLPAVLVVGNKLGALNHARLSIDRLRLEGVPLLGIILNRPIPAEALDPGTLPAQAAGPGSPESARSRAAAAQRVFLSDNAARLACVYADVPVPVLADLGYGEIDSPEGSAQLDRAAARILAALRCPDGRCDDPKRVAHHRDEDAFALPGAADKLLSLDAAHIWHPYANPVMPPPIELVESARGVRITVVRSQRAGSGQRPARSSDASGAPGKAGFERLTLIDGTSAWWCAPFGASHPRLIDRLKRQASDFAHVMFGGLTHRPAIELTERLLSLLPDHFSKVFYSDSGSVAIEVARKTALQYQQAAGRPEKRRFLVPLGGYHGDTAGAMSFCDPKSGMHARFNDTIRSEIFIEPPDCRFDARFGDASLEAARRAFAEKGSEIAAVVLEPVAQCAGGMRFYHPDYLKGIATLARAHGALLIFDEIATGFGRTGRNFAFEHAGVAPDILCVGKALTGGIMGMAATISTRRVVETIGLERPEAGGGVFPHGPTYMANPLAAAVASESLALFASRNWLREAARLEALMCSALEPAKHHPAAADVRVLGAIGVIELKHEPNPEAAARMRSAILAEGVWLRPFGRLLYTMPAFTTTDDEMRVVARAMVRALDVLGEPAF</sequence>
<dbReference type="PANTHER" id="PTHR42684:SF17">
    <property type="entry name" value="ADENOSYLMETHIONINE-8-AMINO-7-OXONONANOATE AMINOTRANSFERASE"/>
    <property type="match status" value="1"/>
</dbReference>